<evidence type="ECO:0000256" key="1">
    <source>
        <dbReference type="SAM" id="SignalP"/>
    </source>
</evidence>
<dbReference type="EMBL" id="BRLB01000021">
    <property type="protein sequence ID" value="GKX31796.1"/>
    <property type="molecule type" value="Genomic_DNA"/>
</dbReference>
<dbReference type="Proteomes" id="UP001144256">
    <property type="component" value="Unassembled WGS sequence"/>
</dbReference>
<dbReference type="InterPro" id="IPR050490">
    <property type="entry name" value="Bact_solute-bd_prot1"/>
</dbReference>
<organism evidence="2 3">
    <name type="scientific">Vallitalea longa</name>
    <dbReference type="NCBI Taxonomy" id="2936439"/>
    <lineage>
        <taxon>Bacteria</taxon>
        <taxon>Bacillati</taxon>
        <taxon>Bacillota</taxon>
        <taxon>Clostridia</taxon>
        <taxon>Lachnospirales</taxon>
        <taxon>Vallitaleaceae</taxon>
        <taxon>Vallitalea</taxon>
    </lineage>
</organism>
<dbReference type="SUPFAM" id="SSF53850">
    <property type="entry name" value="Periplasmic binding protein-like II"/>
    <property type="match status" value="1"/>
</dbReference>
<protein>
    <submittedName>
        <fullName evidence="2">ABC transporter substrate-binding protein</fullName>
    </submittedName>
</protein>
<gene>
    <name evidence="2" type="ORF">SH1V18_42760</name>
</gene>
<dbReference type="AlphaFoldDB" id="A0A9W5YFH1"/>
<dbReference type="CDD" id="cd13582">
    <property type="entry name" value="PBP2_AlgQ_like_3"/>
    <property type="match status" value="1"/>
</dbReference>
<evidence type="ECO:0000313" key="3">
    <source>
        <dbReference type="Proteomes" id="UP001144256"/>
    </source>
</evidence>
<accession>A0A9W5YFH1</accession>
<dbReference type="PROSITE" id="PS51257">
    <property type="entry name" value="PROKAR_LIPOPROTEIN"/>
    <property type="match status" value="1"/>
</dbReference>
<reference evidence="2" key="1">
    <citation type="submission" date="2022-06" db="EMBL/GenBank/DDBJ databases">
        <title>Vallitalea longa sp. nov., an anaerobic bacterium isolated from marine sediment.</title>
        <authorList>
            <person name="Hirano S."/>
            <person name="Terahara T."/>
            <person name="Mori K."/>
            <person name="Hamada M."/>
            <person name="Matsumoto R."/>
            <person name="Kobayashi T."/>
        </authorList>
    </citation>
    <scope>NUCLEOTIDE SEQUENCE</scope>
    <source>
        <strain evidence="2">SH18-1</strain>
    </source>
</reference>
<dbReference type="PANTHER" id="PTHR43649:SF12">
    <property type="entry name" value="DIACETYLCHITOBIOSE BINDING PROTEIN DASA"/>
    <property type="match status" value="1"/>
</dbReference>
<dbReference type="RefSeq" id="WP_281819096.1">
    <property type="nucleotide sequence ID" value="NZ_BRLB01000021.1"/>
</dbReference>
<dbReference type="Pfam" id="PF13416">
    <property type="entry name" value="SBP_bac_8"/>
    <property type="match status" value="1"/>
</dbReference>
<dbReference type="Gene3D" id="3.40.190.10">
    <property type="entry name" value="Periplasmic binding protein-like II"/>
    <property type="match status" value="2"/>
</dbReference>
<dbReference type="PANTHER" id="PTHR43649">
    <property type="entry name" value="ARABINOSE-BINDING PROTEIN-RELATED"/>
    <property type="match status" value="1"/>
</dbReference>
<proteinExistence type="predicted"/>
<feature type="signal peptide" evidence="1">
    <location>
        <begin position="1"/>
        <end position="23"/>
    </location>
</feature>
<keyword evidence="3" id="KW-1185">Reference proteome</keyword>
<evidence type="ECO:0000313" key="2">
    <source>
        <dbReference type="EMBL" id="GKX31796.1"/>
    </source>
</evidence>
<sequence length="569" mass="64888">MNLVIRKKFILVICFLMVFSVFTGCGKKEDTEKELSSESTKDIADEKDKNEEKTFTYWSADTTAGQLDDKYNSDVSRKIKELTGVTLRKEFAVGDPREKLSFMAASGEYPDFIYALEYSNIIVDAGGFIKLDGLIDEYGPNIKKLYGDDLARLRWSKEDPSIYFLGLPEIGKVKFEPESGFEIQHAALKELGYPKMETLKDYEEAIKKYVEANPEINGKPTIGLSLLADDWRIKISLTNPGVFSTGGADDGEWFYDKEKERAILHVTRPEEKEYFRWLNHMNDIGLLDKESFIQKYDQYQSKIAEGRVVAITDSKWQYSAAEQSLVAAGMSDRTYAMFPLVIEEGVVNKDFRPTGYSGGYGIGISTSCKDPVAAIKFLDWMCTDEAQILARWGIEGQHYDVIDGKRTFKPEVFKAWTEDPSFATETGIGIYSWPWPGYGQGAIDKKGDYYHPTFKDTIIDAYNESEKETLAHYGATMWKDLYPSEEDIEKSEYGVLWQINIPSDTEASVIMAKYDETTAKRIPEAILASPDEFDEIWDDYQQELVDVGIHKLEDEFNKLLQDKLNLWSN</sequence>
<comment type="caution">
    <text evidence="2">The sequence shown here is derived from an EMBL/GenBank/DDBJ whole genome shotgun (WGS) entry which is preliminary data.</text>
</comment>
<feature type="chain" id="PRO_5040970101" evidence="1">
    <location>
        <begin position="24"/>
        <end position="569"/>
    </location>
</feature>
<keyword evidence="1" id="KW-0732">Signal</keyword>
<name>A0A9W5YFH1_9FIRM</name>
<dbReference type="InterPro" id="IPR006059">
    <property type="entry name" value="SBP"/>
</dbReference>